<proteinExistence type="predicted"/>
<dbReference type="InterPro" id="IPR036938">
    <property type="entry name" value="PAP2/HPO_sf"/>
</dbReference>
<evidence type="ECO:0000259" key="2">
    <source>
        <dbReference type="SMART" id="SM00014"/>
    </source>
</evidence>
<keyword evidence="4" id="KW-1185">Reference proteome</keyword>
<dbReference type="Proteomes" id="UP000309133">
    <property type="component" value="Unassembled WGS sequence"/>
</dbReference>
<organism evidence="3 4">
    <name type="scientific">Naasia lichenicola</name>
    <dbReference type="NCBI Taxonomy" id="2565933"/>
    <lineage>
        <taxon>Bacteria</taxon>
        <taxon>Bacillati</taxon>
        <taxon>Actinomycetota</taxon>
        <taxon>Actinomycetes</taxon>
        <taxon>Micrococcales</taxon>
        <taxon>Microbacteriaceae</taxon>
        <taxon>Naasia</taxon>
    </lineage>
</organism>
<dbReference type="OrthoDB" id="5289372at2"/>
<gene>
    <name evidence="3" type="ORF">E6C64_00175</name>
</gene>
<evidence type="ECO:0000313" key="4">
    <source>
        <dbReference type="Proteomes" id="UP000309133"/>
    </source>
</evidence>
<evidence type="ECO:0000256" key="1">
    <source>
        <dbReference type="SAM" id="Phobius"/>
    </source>
</evidence>
<protein>
    <submittedName>
        <fullName evidence="3">Phosphatase PAP2 family protein</fullName>
    </submittedName>
</protein>
<feature type="transmembrane region" description="Helical" evidence="1">
    <location>
        <begin position="155"/>
        <end position="175"/>
    </location>
</feature>
<dbReference type="Pfam" id="PF01569">
    <property type="entry name" value="PAP2"/>
    <property type="match status" value="1"/>
</dbReference>
<evidence type="ECO:0000313" key="3">
    <source>
        <dbReference type="EMBL" id="THG32836.1"/>
    </source>
</evidence>
<keyword evidence="1" id="KW-0812">Transmembrane</keyword>
<dbReference type="PANTHER" id="PTHR14969:SF13">
    <property type="entry name" value="AT30094P"/>
    <property type="match status" value="1"/>
</dbReference>
<comment type="caution">
    <text evidence="3">The sequence shown here is derived from an EMBL/GenBank/DDBJ whole genome shotgun (WGS) entry which is preliminary data.</text>
</comment>
<dbReference type="SMART" id="SM00014">
    <property type="entry name" value="acidPPc"/>
    <property type="match status" value="1"/>
</dbReference>
<feature type="transmembrane region" description="Helical" evidence="1">
    <location>
        <begin position="181"/>
        <end position="200"/>
    </location>
</feature>
<dbReference type="InterPro" id="IPR000326">
    <property type="entry name" value="PAP2/HPO"/>
</dbReference>
<keyword evidence="1" id="KW-0472">Membrane</keyword>
<dbReference type="SUPFAM" id="SSF48317">
    <property type="entry name" value="Acid phosphatase/Vanadium-dependent haloperoxidase"/>
    <property type="match status" value="1"/>
</dbReference>
<dbReference type="PANTHER" id="PTHR14969">
    <property type="entry name" value="SPHINGOSINE-1-PHOSPHATE PHOSPHOHYDROLASE"/>
    <property type="match status" value="1"/>
</dbReference>
<dbReference type="Gene3D" id="1.20.144.10">
    <property type="entry name" value="Phosphatidic acid phosphatase type 2/haloperoxidase"/>
    <property type="match status" value="1"/>
</dbReference>
<dbReference type="CDD" id="cd03392">
    <property type="entry name" value="PAP2_like_2"/>
    <property type="match status" value="1"/>
</dbReference>
<dbReference type="EMBL" id="SSSM01000001">
    <property type="protein sequence ID" value="THG32836.1"/>
    <property type="molecule type" value="Genomic_DNA"/>
</dbReference>
<name>A0A4S4FTD9_9MICO</name>
<keyword evidence="1" id="KW-1133">Transmembrane helix</keyword>
<dbReference type="AlphaFoldDB" id="A0A4S4FTD9"/>
<sequence>MVPIGREIHPRAVSAASLAILFVIASGVAIRFVAAGGAIGPDQSWHDLMATLRTQFADSLARVLNAVGGTLDVTTVVVVLAIVLLARREWRVGVSLVASILISLIAFNALKAVVGRARPLDALVAAGGDSFPSGHSTMAAALAVGIALIVRRVWVWVLAIVWGVLMAWSRTYLLVHWLSDTVAGVVLGASISVVVFWSVHRISRGGRMERPAHSFEHAGHSGP</sequence>
<feature type="transmembrane region" description="Helical" evidence="1">
    <location>
        <begin position="59"/>
        <end position="85"/>
    </location>
</feature>
<feature type="transmembrane region" description="Helical" evidence="1">
    <location>
        <begin position="12"/>
        <end position="39"/>
    </location>
</feature>
<reference evidence="3 4" key="1">
    <citation type="submission" date="2019-04" db="EMBL/GenBank/DDBJ databases">
        <authorList>
            <person name="Jiang L."/>
        </authorList>
    </citation>
    <scope>NUCLEOTIDE SEQUENCE [LARGE SCALE GENOMIC DNA]</scope>
    <source>
        <strain evidence="3 4">YIM 131853</strain>
    </source>
</reference>
<feature type="transmembrane region" description="Helical" evidence="1">
    <location>
        <begin position="92"/>
        <end position="110"/>
    </location>
</feature>
<accession>A0A4S4FTD9</accession>
<feature type="transmembrane region" description="Helical" evidence="1">
    <location>
        <begin position="130"/>
        <end position="150"/>
    </location>
</feature>
<feature type="domain" description="Phosphatidic acid phosphatase type 2/haloperoxidase" evidence="2">
    <location>
        <begin position="92"/>
        <end position="196"/>
    </location>
</feature>